<keyword evidence="2" id="KW-1185">Reference proteome</keyword>
<reference evidence="1 2" key="1">
    <citation type="submission" date="2017-01" db="EMBL/GenBank/DDBJ databases">
        <authorList>
            <person name="Mah S.A."/>
            <person name="Swanson W.J."/>
            <person name="Moy G.W."/>
            <person name="Vacquier V.D."/>
        </authorList>
    </citation>
    <scope>NUCLEOTIDE SEQUENCE [LARGE SCALE GENOMIC DNA]</scope>
    <source>
        <strain evidence="1 2">CPCC 203464</strain>
    </source>
</reference>
<evidence type="ECO:0000313" key="1">
    <source>
        <dbReference type="EMBL" id="SIS13264.1"/>
    </source>
</evidence>
<proteinExistence type="predicted"/>
<gene>
    <name evidence="1" type="ORF">SAMN05445060_2927</name>
</gene>
<feature type="non-terminal residue" evidence="1">
    <location>
        <position position="98"/>
    </location>
</feature>
<name>A0A1N7GKZ6_9NOCA</name>
<organism evidence="1 2">
    <name type="scientific">Williamsia sterculiae</name>
    <dbReference type="NCBI Taxonomy" id="1344003"/>
    <lineage>
        <taxon>Bacteria</taxon>
        <taxon>Bacillati</taxon>
        <taxon>Actinomycetota</taxon>
        <taxon>Actinomycetes</taxon>
        <taxon>Mycobacteriales</taxon>
        <taxon>Nocardiaceae</taxon>
        <taxon>Williamsia</taxon>
    </lineage>
</organism>
<accession>A0A1N7GKZ6</accession>
<dbReference type="AlphaFoldDB" id="A0A1N7GKZ6"/>
<dbReference type="EMBL" id="FTNT01000008">
    <property type="protein sequence ID" value="SIS13264.1"/>
    <property type="molecule type" value="Genomic_DNA"/>
</dbReference>
<sequence length="98" mass="10485">MFTEVGDLLVDQLGVDSRVVDDVGADIIDAIGGAVRLRAVTDHVLAVLSAQAERVGIAKRSGMRTRELLMANGMAPVVADRCLRVGRALSELPTLHRH</sequence>
<dbReference type="Proteomes" id="UP000186218">
    <property type="component" value="Unassembled WGS sequence"/>
</dbReference>
<evidence type="ECO:0000313" key="2">
    <source>
        <dbReference type="Proteomes" id="UP000186218"/>
    </source>
</evidence>
<protein>
    <submittedName>
        <fullName evidence="1">Uncharacterized protein</fullName>
    </submittedName>
</protein>